<dbReference type="AlphaFoldDB" id="A0A0A7KKQ8"/>
<dbReference type="PANTHER" id="PTHR33841">
    <property type="entry name" value="DNA METHYLTRANSFERASE YEEA-RELATED"/>
    <property type="match status" value="1"/>
</dbReference>
<dbReference type="PRINTS" id="PR00507">
    <property type="entry name" value="N12N6MTFRASE"/>
</dbReference>
<keyword evidence="4" id="KW-0949">S-adenosyl-L-methionine</keyword>
<evidence type="ECO:0000256" key="3">
    <source>
        <dbReference type="ARBA" id="ARBA00022679"/>
    </source>
</evidence>
<sequence>MTPTQLTNVRVHGLGLTDDFLLNLSDRAQTAKVDGATPASYDLPPKVALEEAVLEAWDDARKAWARYQQHHTDAWSGWVRPLLKALDYAFPGGGAVGGRYAVSRLSETGDVPLHYAPPVVDAAGHAQPADLDRVTLHGTLRASPHGVMQGYLNATPEHLWGLVTNGEVLRVLRDNAQVTRPAYAEFNIGEMLRAEDARAFRVLWLLLHRSRLKGGKDSVLETWNAAASSEGVKARDSLRDGVKRAIEHLATGYLKGNPALYERVRSGELTPTTLYRACLNMVYQLVFLFVTEDRDLLFARDDQGDYVPDATTRERANYYLTRAMRSKAAELRGNPLHTDAHAGWERLLAYVRTGFPLLGLPALGSHLFQPNDLLGQQLDNRSFYEALRALSEITVDGARRPVNYAGLDSEELGSIYESLLELVPRIQPGPRFELQTLAGNERKTTGSYYTPTSLINLLLDSALDPVIEDAVNGKTRDDAIAALKNLKVIDPACGSGHFLIAAARRIGVKLAELEEETAQPSPAAQRRATRAVIAHCIYGADINPLAVELAKVALWLESQDAGKPLAFLDHRLRVGNSLLGTTPELMLEYTKSGKPYFVVPDDAFTPIEGDEKKYASAVKKKNKLERGQPSLLTQVKQNALTAEEFIELGNMPDETLEQVEAKEKRFNELMNGVQRQNELFTANAWCAAFVWPKYEGAPAPLTTDVLNAMSFNPDDNDYSNIHAEVQKLARQYRFLHPHLEFPDVFTAEQGGFDCVLGNPPWERVQFEEQDFFASIDSEVAKIANQNERKVAIDELLKSNAKIEKLYKETKRHSEGARNFITNSGKFPYTAFDKYNYYAIFTELFFSMLNVKGYSGIISKSGLIFDKLTSKFLEHLVFNDKLKYVLEFQNKSGIFPSVHRQERFVLATIGSSKNVAINMNCLTVEDARNLANEIKLSYTDIKLLSPSTFNIPMTEEPRSLKIMGTVYSRIGAISQKIAAGDFSIDRYINVSDFSESISTSSSSSDDDLGLLEGKMIGQFTIMRSSNNQSIETRNYISSSIAHRRNPRLKTDSYFVVARDITNKANERSVICSIIPNRITDYTLRVFVLDKDKIDPVLLCANLNSFILDYIARLKIGGTHLSNYIIEQLPILTTYDLASLAGVRQFIAPRVLELTYTAHDLAGFAADLGYADGPFTWNDERRFWLRAELDALYFILYGIERDDVAYIMDTFPIVRRKDEAAHGGVYRTKEAILSVFDELQQLGLERLGEYSSKVQGGNVAGGWTP</sequence>
<dbReference type="InterPro" id="IPR011639">
    <property type="entry name" value="MethylTrfase_TaqI-like_dom"/>
</dbReference>
<evidence type="ECO:0000256" key="2">
    <source>
        <dbReference type="ARBA" id="ARBA00022603"/>
    </source>
</evidence>
<dbReference type="InterPro" id="IPR029063">
    <property type="entry name" value="SAM-dependent_MTases_sf"/>
</dbReference>
<evidence type="ECO:0000313" key="8">
    <source>
        <dbReference type="Proteomes" id="UP000030634"/>
    </source>
</evidence>
<dbReference type="Pfam" id="PF07669">
    <property type="entry name" value="Eco57I"/>
    <property type="match status" value="1"/>
</dbReference>
<keyword evidence="2" id="KW-0489">Methyltransferase</keyword>
<gene>
    <name evidence="7" type="ORF">QR90_08595</name>
</gene>
<comment type="catalytic activity">
    <reaction evidence="5">
        <text>a 2'-deoxyadenosine in DNA + S-adenosyl-L-methionine = an N(6)-methyl-2'-deoxyadenosine in DNA + S-adenosyl-L-homocysteine + H(+)</text>
        <dbReference type="Rhea" id="RHEA:15197"/>
        <dbReference type="Rhea" id="RHEA-COMP:12418"/>
        <dbReference type="Rhea" id="RHEA-COMP:12419"/>
        <dbReference type="ChEBI" id="CHEBI:15378"/>
        <dbReference type="ChEBI" id="CHEBI:57856"/>
        <dbReference type="ChEBI" id="CHEBI:59789"/>
        <dbReference type="ChEBI" id="CHEBI:90615"/>
        <dbReference type="ChEBI" id="CHEBI:90616"/>
        <dbReference type="EC" id="2.1.1.72"/>
    </reaction>
</comment>
<protein>
    <recommendedName>
        <fullName evidence="1">site-specific DNA-methyltransferase (adenine-specific)</fullName>
        <ecNumber evidence="1">2.1.1.72</ecNumber>
    </recommendedName>
</protein>
<organism evidence="7 8">
    <name type="scientific">Deinococcus radiopugnans</name>
    <dbReference type="NCBI Taxonomy" id="57497"/>
    <lineage>
        <taxon>Bacteria</taxon>
        <taxon>Thermotogati</taxon>
        <taxon>Deinococcota</taxon>
        <taxon>Deinococci</taxon>
        <taxon>Deinococcales</taxon>
        <taxon>Deinococcaceae</taxon>
        <taxon>Deinococcus</taxon>
    </lineage>
</organism>
<dbReference type="InterPro" id="IPR050953">
    <property type="entry name" value="N4_N6_ade-DNA_methylase"/>
</dbReference>
<name>A0A0A7KKQ8_9DEIO</name>
<dbReference type="STRING" id="1182571.QR90_08595"/>
<dbReference type="SUPFAM" id="SSF53335">
    <property type="entry name" value="S-adenosyl-L-methionine-dependent methyltransferases"/>
    <property type="match status" value="1"/>
</dbReference>
<dbReference type="Gene3D" id="3.40.50.150">
    <property type="entry name" value="Vaccinia Virus protein VP39"/>
    <property type="match status" value="2"/>
</dbReference>
<dbReference type="RefSeq" id="WP_039683855.1">
    <property type="nucleotide sequence ID" value="NZ_CP010028.1"/>
</dbReference>
<accession>A0A0A7KKQ8</accession>
<evidence type="ECO:0000256" key="4">
    <source>
        <dbReference type="ARBA" id="ARBA00022691"/>
    </source>
</evidence>
<dbReference type="GO" id="GO:0006304">
    <property type="term" value="P:DNA modification"/>
    <property type="evidence" value="ECO:0007669"/>
    <property type="project" value="InterPro"/>
</dbReference>
<dbReference type="GO" id="GO:0032259">
    <property type="term" value="P:methylation"/>
    <property type="evidence" value="ECO:0007669"/>
    <property type="project" value="UniProtKB-KW"/>
</dbReference>
<reference evidence="8" key="1">
    <citation type="submission" date="2014-11" db="EMBL/GenBank/DDBJ databases">
        <title>Hymenobacter sp. DG25B genome submission.</title>
        <authorList>
            <person name="Jung H.-Y."/>
            <person name="Kim M.K."/>
            <person name="Srinivasan S."/>
            <person name="Lim S."/>
        </authorList>
    </citation>
    <scope>NUCLEOTIDE SEQUENCE [LARGE SCALE GENOMIC DNA]</scope>
    <source>
        <strain evidence="8">DY59</strain>
    </source>
</reference>
<dbReference type="EC" id="2.1.1.72" evidence="1"/>
<dbReference type="EMBL" id="CP010028">
    <property type="protein sequence ID" value="AIZ45148.1"/>
    <property type="molecule type" value="Genomic_DNA"/>
</dbReference>
<dbReference type="Proteomes" id="UP000030634">
    <property type="component" value="Chromosome"/>
</dbReference>
<evidence type="ECO:0000256" key="5">
    <source>
        <dbReference type="ARBA" id="ARBA00047942"/>
    </source>
</evidence>
<dbReference type="HOGENOM" id="CLU_002881_0_0_0"/>
<dbReference type="REBASE" id="99560">
    <property type="entry name" value="DswDY59ORF8595P"/>
</dbReference>
<proteinExistence type="predicted"/>
<evidence type="ECO:0000256" key="1">
    <source>
        <dbReference type="ARBA" id="ARBA00011900"/>
    </source>
</evidence>
<feature type="domain" description="Type II methyltransferase M.TaqI-like" evidence="6">
    <location>
        <begin position="535"/>
        <end position="894"/>
    </location>
</feature>
<dbReference type="PANTHER" id="PTHR33841:SF1">
    <property type="entry name" value="DNA METHYLTRANSFERASE A"/>
    <property type="match status" value="1"/>
</dbReference>
<evidence type="ECO:0000259" key="6">
    <source>
        <dbReference type="Pfam" id="PF07669"/>
    </source>
</evidence>
<dbReference type="KEGG" id="dsw:QR90_08595"/>
<dbReference type="GO" id="GO:0009007">
    <property type="term" value="F:site-specific DNA-methyltransferase (adenine-specific) activity"/>
    <property type="evidence" value="ECO:0007669"/>
    <property type="project" value="UniProtKB-EC"/>
</dbReference>
<keyword evidence="3" id="KW-0808">Transferase</keyword>
<evidence type="ECO:0000313" key="7">
    <source>
        <dbReference type="EMBL" id="AIZ45148.1"/>
    </source>
</evidence>